<protein>
    <recommendedName>
        <fullName evidence="5">EF-hand domain-containing protein</fullName>
    </recommendedName>
</protein>
<comment type="caution">
    <text evidence="6">The sequence shown here is derived from an EMBL/GenBank/DDBJ whole genome shotgun (WGS) entry which is preliminary data.</text>
</comment>
<dbReference type="InterPro" id="IPR018247">
    <property type="entry name" value="EF_Hand_1_Ca_BS"/>
</dbReference>
<accession>A0A8X6X8X0</accession>
<evidence type="ECO:0000313" key="7">
    <source>
        <dbReference type="Proteomes" id="UP000886998"/>
    </source>
</evidence>
<organism evidence="6 7">
    <name type="scientific">Trichonephila inaurata madagascariensis</name>
    <dbReference type="NCBI Taxonomy" id="2747483"/>
    <lineage>
        <taxon>Eukaryota</taxon>
        <taxon>Metazoa</taxon>
        <taxon>Ecdysozoa</taxon>
        <taxon>Arthropoda</taxon>
        <taxon>Chelicerata</taxon>
        <taxon>Arachnida</taxon>
        <taxon>Araneae</taxon>
        <taxon>Araneomorphae</taxon>
        <taxon>Entelegynae</taxon>
        <taxon>Araneoidea</taxon>
        <taxon>Nephilidae</taxon>
        <taxon>Trichonephila</taxon>
        <taxon>Trichonephila inaurata</taxon>
    </lineage>
</organism>
<dbReference type="InterPro" id="IPR052110">
    <property type="entry name" value="MCFD2-like"/>
</dbReference>
<feature type="domain" description="EF-hand" evidence="5">
    <location>
        <begin position="71"/>
        <end position="106"/>
    </location>
</feature>
<feature type="chain" id="PRO_5036468430" description="EF-hand domain-containing protein" evidence="4">
    <location>
        <begin position="22"/>
        <end position="153"/>
    </location>
</feature>
<dbReference type="InterPro" id="IPR002048">
    <property type="entry name" value="EF_hand_dom"/>
</dbReference>
<evidence type="ECO:0000256" key="1">
    <source>
        <dbReference type="ARBA" id="ARBA00022729"/>
    </source>
</evidence>
<keyword evidence="7" id="KW-1185">Reference proteome</keyword>
<dbReference type="PROSITE" id="PS00018">
    <property type="entry name" value="EF_HAND_1"/>
    <property type="match status" value="2"/>
</dbReference>
<keyword evidence="1 4" id="KW-0732">Signal</keyword>
<evidence type="ECO:0000256" key="2">
    <source>
        <dbReference type="ARBA" id="ARBA00022737"/>
    </source>
</evidence>
<feature type="domain" description="EF-hand" evidence="5">
    <location>
        <begin position="116"/>
        <end position="151"/>
    </location>
</feature>
<dbReference type="Gene3D" id="1.10.238.10">
    <property type="entry name" value="EF-hand"/>
    <property type="match status" value="1"/>
</dbReference>
<dbReference type="OrthoDB" id="289247at2759"/>
<dbReference type="PANTHER" id="PTHR23104:SF17">
    <property type="entry name" value="EF-HAND DOMAIN-CONTAINING PROTEIN"/>
    <property type="match status" value="1"/>
</dbReference>
<name>A0A8X6X8X0_9ARAC</name>
<evidence type="ECO:0000256" key="4">
    <source>
        <dbReference type="SAM" id="SignalP"/>
    </source>
</evidence>
<reference evidence="6" key="1">
    <citation type="submission" date="2020-08" db="EMBL/GenBank/DDBJ databases">
        <title>Multicomponent nature underlies the extraordinary mechanical properties of spider dragline silk.</title>
        <authorList>
            <person name="Kono N."/>
            <person name="Nakamura H."/>
            <person name="Mori M."/>
            <person name="Yoshida Y."/>
            <person name="Ohtoshi R."/>
            <person name="Malay A.D."/>
            <person name="Moran D.A.P."/>
            <person name="Tomita M."/>
            <person name="Numata K."/>
            <person name="Arakawa K."/>
        </authorList>
    </citation>
    <scope>NUCLEOTIDE SEQUENCE</scope>
</reference>
<keyword evidence="2" id="KW-0677">Repeat</keyword>
<dbReference type="EMBL" id="BMAV01006673">
    <property type="protein sequence ID" value="GFY48849.1"/>
    <property type="molecule type" value="Genomic_DNA"/>
</dbReference>
<keyword evidence="3" id="KW-0106">Calcium</keyword>
<dbReference type="Proteomes" id="UP000886998">
    <property type="component" value="Unassembled WGS sequence"/>
</dbReference>
<sequence>MAFLRNHILSFVLVVCSSVMCHVRPDFAEAVAPELLELRTRWGAADIIRDLDHIKQDVQKITKLQDSGEISTNEALFYFLRMHDFDDNRKLDGHELLAAMSHALEHHENEKPMNMEEKETIVDSFFSYDDNQDGFISYPELRKHLSTDDKEAP</sequence>
<dbReference type="Pfam" id="PF13499">
    <property type="entry name" value="EF-hand_7"/>
    <property type="match status" value="1"/>
</dbReference>
<dbReference type="GO" id="GO:0005509">
    <property type="term" value="F:calcium ion binding"/>
    <property type="evidence" value="ECO:0007669"/>
    <property type="project" value="InterPro"/>
</dbReference>
<dbReference type="InterPro" id="IPR011992">
    <property type="entry name" value="EF-hand-dom_pair"/>
</dbReference>
<evidence type="ECO:0000313" key="6">
    <source>
        <dbReference type="EMBL" id="GFY48849.1"/>
    </source>
</evidence>
<evidence type="ECO:0000259" key="5">
    <source>
        <dbReference type="PROSITE" id="PS50222"/>
    </source>
</evidence>
<proteinExistence type="predicted"/>
<dbReference type="SUPFAM" id="SSF47473">
    <property type="entry name" value="EF-hand"/>
    <property type="match status" value="1"/>
</dbReference>
<feature type="signal peptide" evidence="4">
    <location>
        <begin position="1"/>
        <end position="21"/>
    </location>
</feature>
<dbReference type="PANTHER" id="PTHR23104">
    <property type="entry name" value="MULTIPLE COAGULATION FACTOR DEFICIENCY PROTEIN 2 NEURAL STEM CELL DERIVED NEURONAL SURVIVAL PROTEIN"/>
    <property type="match status" value="1"/>
</dbReference>
<dbReference type="AlphaFoldDB" id="A0A8X6X8X0"/>
<dbReference type="PROSITE" id="PS50222">
    <property type="entry name" value="EF_HAND_2"/>
    <property type="match status" value="2"/>
</dbReference>
<gene>
    <name evidence="6" type="primary">AVEN_243894_1</name>
    <name evidence="6" type="ORF">TNIN_229231</name>
</gene>
<evidence type="ECO:0000256" key="3">
    <source>
        <dbReference type="ARBA" id="ARBA00022837"/>
    </source>
</evidence>